<dbReference type="Proteomes" id="UP000486534">
    <property type="component" value="Unassembled WGS sequence"/>
</dbReference>
<sequence>MINPSITMLSACSSAGLIRLSPFIWRFLRRIVCRRFGASICLRTRAPRCKNDRGFAESVKRRRSAMPGSAKTAPEQTRTGAKAQPRGLGGHRLLGLGGSFHAARGRLCSLLEPWARIRRFNQGFTGLEAALQ</sequence>
<feature type="region of interest" description="Disordered" evidence="1">
    <location>
        <begin position="57"/>
        <end position="90"/>
    </location>
</feature>
<accession>A0A7X1U2R4</accession>
<dbReference type="EMBL" id="WHUV01000001">
    <property type="protein sequence ID" value="MQA52200.1"/>
    <property type="molecule type" value="Genomic_DNA"/>
</dbReference>
<reference evidence="2 3" key="1">
    <citation type="submission" date="2019-10" db="EMBL/GenBank/DDBJ databases">
        <title>Pseudomonas dajingensis sp. nov., isolated from the profound head ulcers of farmed Murray cod (Maccullochella peelii peelii).</title>
        <authorList>
            <person name="Liu Y."/>
        </authorList>
    </citation>
    <scope>NUCLEOTIDE SEQUENCE [LARGE SCALE GENOMIC DNA]</scope>
    <source>
        <strain evidence="2 3">MC042</strain>
    </source>
</reference>
<evidence type="ECO:0000256" key="1">
    <source>
        <dbReference type="SAM" id="MobiDB-lite"/>
    </source>
</evidence>
<organism evidence="2 3">
    <name type="scientific">Pseudomonas piscis</name>
    <dbReference type="NCBI Taxonomy" id="2614538"/>
    <lineage>
        <taxon>Bacteria</taxon>
        <taxon>Pseudomonadati</taxon>
        <taxon>Pseudomonadota</taxon>
        <taxon>Gammaproteobacteria</taxon>
        <taxon>Pseudomonadales</taxon>
        <taxon>Pseudomonadaceae</taxon>
        <taxon>Pseudomonas</taxon>
    </lineage>
</organism>
<comment type="caution">
    <text evidence="2">The sequence shown here is derived from an EMBL/GenBank/DDBJ whole genome shotgun (WGS) entry which is preliminary data.</text>
</comment>
<evidence type="ECO:0000313" key="3">
    <source>
        <dbReference type="Proteomes" id="UP000486534"/>
    </source>
</evidence>
<protein>
    <submittedName>
        <fullName evidence="2">Uncharacterized protein</fullName>
    </submittedName>
</protein>
<proteinExistence type="predicted"/>
<name>A0A7X1U2R4_9PSED</name>
<dbReference type="AlphaFoldDB" id="A0A7X1U2R4"/>
<evidence type="ECO:0000313" key="2">
    <source>
        <dbReference type="EMBL" id="MQA52200.1"/>
    </source>
</evidence>
<gene>
    <name evidence="2" type="ORF">GDH07_02550</name>
</gene>